<dbReference type="EMBL" id="CM042010">
    <property type="protein sequence ID" value="KAI3781033.1"/>
    <property type="molecule type" value="Genomic_DNA"/>
</dbReference>
<name>A0ACB9GCX5_CICIN</name>
<sequence>MITVNSSEGGKRGRWDSTLFVRIEIPTGVVALSEQHQENTVHMKRTDLGGESDGNAFACRLFYILLQPQNNTRTLYKDT</sequence>
<evidence type="ECO:0000313" key="2">
    <source>
        <dbReference type="Proteomes" id="UP001055811"/>
    </source>
</evidence>
<dbReference type="Proteomes" id="UP001055811">
    <property type="component" value="Linkage Group LG02"/>
</dbReference>
<keyword evidence="2" id="KW-1185">Reference proteome</keyword>
<gene>
    <name evidence="1" type="ORF">L2E82_11032</name>
</gene>
<reference evidence="2" key="1">
    <citation type="journal article" date="2022" name="Mol. Ecol. Resour.">
        <title>The genomes of chicory, endive, great burdock and yacon provide insights into Asteraceae palaeo-polyploidization history and plant inulin production.</title>
        <authorList>
            <person name="Fan W."/>
            <person name="Wang S."/>
            <person name="Wang H."/>
            <person name="Wang A."/>
            <person name="Jiang F."/>
            <person name="Liu H."/>
            <person name="Zhao H."/>
            <person name="Xu D."/>
            <person name="Zhang Y."/>
        </authorList>
    </citation>
    <scope>NUCLEOTIDE SEQUENCE [LARGE SCALE GENOMIC DNA]</scope>
    <source>
        <strain evidence="2">cv. Punajuju</strain>
    </source>
</reference>
<organism evidence="1 2">
    <name type="scientific">Cichorium intybus</name>
    <name type="common">Chicory</name>
    <dbReference type="NCBI Taxonomy" id="13427"/>
    <lineage>
        <taxon>Eukaryota</taxon>
        <taxon>Viridiplantae</taxon>
        <taxon>Streptophyta</taxon>
        <taxon>Embryophyta</taxon>
        <taxon>Tracheophyta</taxon>
        <taxon>Spermatophyta</taxon>
        <taxon>Magnoliopsida</taxon>
        <taxon>eudicotyledons</taxon>
        <taxon>Gunneridae</taxon>
        <taxon>Pentapetalae</taxon>
        <taxon>asterids</taxon>
        <taxon>campanulids</taxon>
        <taxon>Asterales</taxon>
        <taxon>Asteraceae</taxon>
        <taxon>Cichorioideae</taxon>
        <taxon>Cichorieae</taxon>
        <taxon>Cichoriinae</taxon>
        <taxon>Cichorium</taxon>
    </lineage>
</organism>
<protein>
    <submittedName>
        <fullName evidence="1">Uncharacterized protein</fullName>
    </submittedName>
</protein>
<accession>A0ACB9GCX5</accession>
<proteinExistence type="predicted"/>
<evidence type="ECO:0000313" key="1">
    <source>
        <dbReference type="EMBL" id="KAI3781033.1"/>
    </source>
</evidence>
<comment type="caution">
    <text evidence="1">The sequence shown here is derived from an EMBL/GenBank/DDBJ whole genome shotgun (WGS) entry which is preliminary data.</text>
</comment>
<reference evidence="1 2" key="2">
    <citation type="journal article" date="2022" name="Mol. Ecol. Resour.">
        <title>The genomes of chicory, endive, great burdock and yacon provide insights into Asteraceae paleo-polyploidization history and plant inulin production.</title>
        <authorList>
            <person name="Fan W."/>
            <person name="Wang S."/>
            <person name="Wang H."/>
            <person name="Wang A."/>
            <person name="Jiang F."/>
            <person name="Liu H."/>
            <person name="Zhao H."/>
            <person name="Xu D."/>
            <person name="Zhang Y."/>
        </authorList>
    </citation>
    <scope>NUCLEOTIDE SEQUENCE [LARGE SCALE GENOMIC DNA]</scope>
    <source>
        <strain evidence="2">cv. Punajuju</strain>
        <tissue evidence="1">Leaves</tissue>
    </source>
</reference>